<organism evidence="2 3">
    <name type="scientific">Pyrus ussuriensis x Pyrus communis</name>
    <dbReference type="NCBI Taxonomy" id="2448454"/>
    <lineage>
        <taxon>Eukaryota</taxon>
        <taxon>Viridiplantae</taxon>
        <taxon>Streptophyta</taxon>
        <taxon>Embryophyta</taxon>
        <taxon>Tracheophyta</taxon>
        <taxon>Spermatophyta</taxon>
        <taxon>Magnoliopsida</taxon>
        <taxon>eudicotyledons</taxon>
        <taxon>Gunneridae</taxon>
        <taxon>Pentapetalae</taxon>
        <taxon>rosids</taxon>
        <taxon>fabids</taxon>
        <taxon>Rosales</taxon>
        <taxon>Rosaceae</taxon>
        <taxon>Amygdaloideae</taxon>
        <taxon>Maleae</taxon>
        <taxon>Pyrus</taxon>
    </lineage>
</organism>
<accession>A0A5N5HEH2</accession>
<sequence length="197" mass="22114">MVLYVDHLVSSAMGSPLASRGSSFQHQFFSSLRVRSSTVCPYGWIAGQEIITQGNLIYAIVPSKAWIITLLKVDFPDDAYPLSQAREKMFPSDPLSIKSRPTMASEIYNLMMRVSSRGRWAVFGIMIKITGIFGWSLSRAVFFPFYALWKRSCFPPIRLTRGADLLPEYRAKCKPCVLCGFPWGGFGMSSRVSMFGP</sequence>
<dbReference type="EMBL" id="SMOL01000160">
    <property type="protein sequence ID" value="KAB2626038.1"/>
    <property type="molecule type" value="Genomic_DNA"/>
</dbReference>
<dbReference type="Proteomes" id="UP000327157">
    <property type="component" value="Chromosome 16"/>
</dbReference>
<evidence type="ECO:0000256" key="1">
    <source>
        <dbReference type="SAM" id="Phobius"/>
    </source>
</evidence>
<evidence type="ECO:0000313" key="3">
    <source>
        <dbReference type="Proteomes" id="UP000327157"/>
    </source>
</evidence>
<name>A0A5N5HEH2_9ROSA</name>
<reference evidence="3" key="2">
    <citation type="submission" date="2019-10" db="EMBL/GenBank/DDBJ databases">
        <title>A de novo genome assembly of a pear dwarfing rootstock.</title>
        <authorList>
            <person name="Wang F."/>
            <person name="Wang J."/>
            <person name="Li S."/>
            <person name="Zhang Y."/>
            <person name="Fang M."/>
            <person name="Ma L."/>
            <person name="Zhao Y."/>
            <person name="Jiang S."/>
        </authorList>
    </citation>
    <scope>NUCLEOTIDE SEQUENCE [LARGE SCALE GENOMIC DNA]</scope>
</reference>
<keyword evidence="1" id="KW-0472">Membrane</keyword>
<reference evidence="2 3" key="3">
    <citation type="submission" date="2019-11" db="EMBL/GenBank/DDBJ databases">
        <title>A de novo genome assembly of a pear dwarfing rootstock.</title>
        <authorList>
            <person name="Wang F."/>
            <person name="Wang J."/>
            <person name="Li S."/>
            <person name="Zhang Y."/>
            <person name="Fang M."/>
            <person name="Ma L."/>
            <person name="Zhao Y."/>
            <person name="Jiang S."/>
        </authorList>
    </citation>
    <scope>NUCLEOTIDE SEQUENCE [LARGE SCALE GENOMIC DNA]</scope>
    <source>
        <strain evidence="2">S2</strain>
        <tissue evidence="2">Leaf</tissue>
    </source>
</reference>
<gene>
    <name evidence="2" type="ORF">D8674_017698</name>
</gene>
<comment type="caution">
    <text evidence="2">The sequence shown here is derived from an EMBL/GenBank/DDBJ whole genome shotgun (WGS) entry which is preliminary data.</text>
</comment>
<keyword evidence="3" id="KW-1185">Reference proteome</keyword>
<proteinExistence type="predicted"/>
<feature type="transmembrane region" description="Helical" evidence="1">
    <location>
        <begin position="120"/>
        <end position="149"/>
    </location>
</feature>
<dbReference type="AlphaFoldDB" id="A0A5N5HEH2"/>
<protein>
    <submittedName>
        <fullName evidence="2">Uncharacterized protein</fullName>
    </submittedName>
</protein>
<evidence type="ECO:0000313" key="2">
    <source>
        <dbReference type="EMBL" id="KAB2626038.1"/>
    </source>
</evidence>
<reference evidence="2 3" key="1">
    <citation type="submission" date="2019-09" db="EMBL/GenBank/DDBJ databases">
        <authorList>
            <person name="Ou C."/>
        </authorList>
    </citation>
    <scope>NUCLEOTIDE SEQUENCE [LARGE SCALE GENOMIC DNA]</scope>
    <source>
        <strain evidence="2">S2</strain>
        <tissue evidence="2">Leaf</tissue>
    </source>
</reference>
<keyword evidence="1" id="KW-0812">Transmembrane</keyword>
<keyword evidence="1" id="KW-1133">Transmembrane helix</keyword>